<dbReference type="Proteomes" id="UP000054408">
    <property type="component" value="Unassembled WGS sequence"/>
</dbReference>
<protein>
    <submittedName>
        <fullName evidence="3">Vid27 family protein</fullName>
    </submittedName>
</protein>
<dbReference type="OrthoDB" id="10251113at2759"/>
<dbReference type="GO" id="GO:0005634">
    <property type="term" value="C:nucleus"/>
    <property type="evidence" value="ECO:0007669"/>
    <property type="project" value="TreeGrafter"/>
</dbReference>
<dbReference type="SUPFAM" id="SSF50969">
    <property type="entry name" value="YVTN repeat-like/Quinoprotein amine dehydrogenase"/>
    <property type="match status" value="1"/>
</dbReference>
<sequence>MVVLLGNFLHARFELDTTAGVFSVHRVVDDDEIVADDDDSGIGELEFPCEPAFAPTRFDPVDGEPPAVCWSVPTGAPSSPYFHPPFYFVPAVSTDVDRLVAGVSSACAAAPSPQPASPVPPLTPASPSTAAATATATPTPTIDAPGELVSTFSGLTLYVMEHGSAGGGDDDDAYFSVRFPAASVGIYATGKFEASLGVADGDSVDAGLAYVFPICPAMHFGYDAEADAVMFASHFDGRTYTWSLRVTEGCSGSTDALRAALTRHLWEAQSLRKWSSLKDADKAWILRMMTGEGEGAPSAASRTESALFDLDDDDLADMDLAADDEWDADGVGYGIRSSAAARRATGVFDVESDAGGFYASPRKTAAAPGDDAEGDVNALLELGMASSRAFVGRGSSVGVFGLTADDDLEFSAAIDGLAYLDGTPLVAAQMMLHDRDDSMLMVSPVRPDRVARVDLHRGAVVDEFTSSPDPELATRVRRLAPNTKFDSDATFVGLNKLGLFRMDPRLPSGSQLVPDHGYTFKPTSKPLLSCIAATADGGYAVGSDRGEVRLFAPGAGIGKRPKTTFPSVGAPITALDVTADGAFVLATTATFLALLPTLHPEVRGATGFTKPLGKSKPAPIQLYLLPQHVALFGGSISFTPARFDVSTASGSHERVIVASTGPWVITWSLARVARRDVESYTFMRADDVVTASSWLPSSTSSFIVTERNDVKVAHKQ</sequence>
<dbReference type="Pfam" id="PF08553">
    <property type="entry name" value="VID27"/>
    <property type="match status" value="1"/>
</dbReference>
<dbReference type="InterPro" id="IPR013863">
    <property type="entry name" value="VID27_C"/>
</dbReference>
<evidence type="ECO:0000256" key="1">
    <source>
        <dbReference type="SAM" id="MobiDB-lite"/>
    </source>
</evidence>
<dbReference type="PANTHER" id="PTHR31913:SF0">
    <property type="entry name" value="VACUOLAR IMPORT AND DEGRADATION PROTEIN 27"/>
    <property type="match status" value="1"/>
</dbReference>
<dbReference type="GeneID" id="25560727"/>
<organism evidence="3 4">
    <name type="scientific">Thecamonas trahens ATCC 50062</name>
    <dbReference type="NCBI Taxonomy" id="461836"/>
    <lineage>
        <taxon>Eukaryota</taxon>
        <taxon>Apusozoa</taxon>
        <taxon>Apusomonadida</taxon>
        <taxon>Apusomonadidae</taxon>
        <taxon>Thecamonas</taxon>
    </lineage>
</organism>
<dbReference type="eggNOG" id="KOG2395">
    <property type="taxonomic scope" value="Eukaryota"/>
</dbReference>
<dbReference type="GO" id="GO:0005737">
    <property type="term" value="C:cytoplasm"/>
    <property type="evidence" value="ECO:0007669"/>
    <property type="project" value="TreeGrafter"/>
</dbReference>
<gene>
    <name evidence="3" type="ORF">AMSG_00952</name>
</gene>
<proteinExistence type="predicted"/>
<feature type="domain" description="Vacuolar import/degradation Vid27 C-terminal" evidence="2">
    <location>
        <begin position="376"/>
        <end position="716"/>
    </location>
</feature>
<feature type="region of interest" description="Disordered" evidence="1">
    <location>
        <begin position="110"/>
        <end position="143"/>
    </location>
</feature>
<feature type="compositionally biased region" description="Pro residues" evidence="1">
    <location>
        <begin position="112"/>
        <end position="124"/>
    </location>
</feature>
<dbReference type="AlphaFoldDB" id="A0A0L0DJ86"/>
<evidence type="ECO:0000313" key="3">
    <source>
        <dbReference type="EMBL" id="KNC52126.1"/>
    </source>
</evidence>
<evidence type="ECO:0000313" key="4">
    <source>
        <dbReference type="Proteomes" id="UP000054408"/>
    </source>
</evidence>
<dbReference type="InterPro" id="IPR040458">
    <property type="entry name" value="Vid27"/>
</dbReference>
<evidence type="ECO:0000259" key="2">
    <source>
        <dbReference type="Pfam" id="PF08553"/>
    </source>
</evidence>
<keyword evidence="4" id="KW-1185">Reference proteome</keyword>
<dbReference type="EMBL" id="GL349436">
    <property type="protein sequence ID" value="KNC52126.1"/>
    <property type="molecule type" value="Genomic_DNA"/>
</dbReference>
<reference evidence="3 4" key="1">
    <citation type="submission" date="2010-05" db="EMBL/GenBank/DDBJ databases">
        <title>The Genome Sequence of Thecamonas trahens ATCC 50062.</title>
        <authorList>
            <consortium name="The Broad Institute Genome Sequencing Platform"/>
            <person name="Russ C."/>
            <person name="Cuomo C."/>
            <person name="Shea T."/>
            <person name="Young S.K."/>
            <person name="Zeng Q."/>
            <person name="Koehrsen M."/>
            <person name="Haas B."/>
            <person name="Borodovsky M."/>
            <person name="Guigo R."/>
            <person name="Alvarado L."/>
            <person name="Berlin A."/>
            <person name="Bochicchio J."/>
            <person name="Borenstein D."/>
            <person name="Chapman S."/>
            <person name="Chen Z."/>
            <person name="Freedman E."/>
            <person name="Gellesch M."/>
            <person name="Goldberg J."/>
            <person name="Griggs A."/>
            <person name="Gujja S."/>
            <person name="Heilman E."/>
            <person name="Heiman D."/>
            <person name="Hepburn T."/>
            <person name="Howarth C."/>
            <person name="Jen D."/>
            <person name="Larson L."/>
            <person name="Mehta T."/>
            <person name="Park D."/>
            <person name="Pearson M."/>
            <person name="Roberts A."/>
            <person name="Saif S."/>
            <person name="Shenoy N."/>
            <person name="Sisk P."/>
            <person name="Stolte C."/>
            <person name="Sykes S."/>
            <person name="Thomson T."/>
            <person name="Walk T."/>
            <person name="White J."/>
            <person name="Yandava C."/>
            <person name="Burger G."/>
            <person name="Gray M.W."/>
            <person name="Holland P.W.H."/>
            <person name="King N."/>
            <person name="Lang F.B.F."/>
            <person name="Roger A.J."/>
            <person name="Ruiz-Trillo I."/>
            <person name="Lander E."/>
            <person name="Nusbaum C."/>
        </authorList>
    </citation>
    <scope>NUCLEOTIDE SEQUENCE [LARGE SCALE GENOMIC DNA]</scope>
    <source>
        <strain evidence="3 4">ATCC 50062</strain>
    </source>
</reference>
<accession>A0A0L0DJ86</accession>
<name>A0A0L0DJ86_THETB</name>
<dbReference type="PANTHER" id="PTHR31913">
    <property type="entry name" value="VACUOLAR IMPORT AND DEGRADATION PROTEIN 27"/>
    <property type="match status" value="1"/>
</dbReference>
<dbReference type="InterPro" id="IPR011044">
    <property type="entry name" value="Quino_amine_DH_bsu"/>
</dbReference>
<dbReference type="RefSeq" id="XP_013762130.1">
    <property type="nucleotide sequence ID" value="XM_013906676.1"/>
</dbReference>
<feature type="compositionally biased region" description="Low complexity" evidence="1">
    <location>
        <begin position="125"/>
        <end position="143"/>
    </location>
</feature>